<dbReference type="GO" id="GO:0000917">
    <property type="term" value="P:division septum assembly"/>
    <property type="evidence" value="ECO:0007669"/>
    <property type="project" value="UniProtKB-KW"/>
</dbReference>
<dbReference type="InterPro" id="IPR038594">
    <property type="entry name" value="SepF-like_sf"/>
</dbReference>
<dbReference type="InterPro" id="IPR023052">
    <property type="entry name" value="Cell_div_SepF"/>
</dbReference>
<protein>
    <recommendedName>
        <fullName evidence="5">Cell division protein SepF</fullName>
    </recommendedName>
</protein>
<comment type="caution">
    <text evidence="6">The sequence shown here is derived from an EMBL/GenBank/DDBJ whole genome shotgun (WGS) entry which is preliminary data.</text>
</comment>
<accession>A0A074M4K5</accession>
<name>A0A074M4K5_9BACL</name>
<organism evidence="6 7">
    <name type="scientific">Tumebacillus flagellatus</name>
    <dbReference type="NCBI Taxonomy" id="1157490"/>
    <lineage>
        <taxon>Bacteria</taxon>
        <taxon>Bacillati</taxon>
        <taxon>Bacillota</taxon>
        <taxon>Bacilli</taxon>
        <taxon>Bacillales</taxon>
        <taxon>Alicyclobacillaceae</taxon>
        <taxon>Tumebacillus</taxon>
    </lineage>
</organism>
<evidence type="ECO:0000313" key="6">
    <source>
        <dbReference type="EMBL" id="KEO80932.1"/>
    </source>
</evidence>
<keyword evidence="2 5" id="KW-0717">Septation</keyword>
<keyword evidence="3 5" id="KW-0131">Cell cycle</keyword>
<dbReference type="Pfam" id="PF04472">
    <property type="entry name" value="SepF"/>
    <property type="match status" value="1"/>
</dbReference>
<evidence type="ECO:0000256" key="3">
    <source>
        <dbReference type="ARBA" id="ARBA00023306"/>
    </source>
</evidence>
<comment type="subunit">
    <text evidence="5">Homodimer. Interacts with FtsZ.</text>
</comment>
<sequence length="152" mass="17282">MFQKVMSFLGLADEEQPRREEELIEEQQQMAQQQQQDGVVPLKRQGTVVSLHTQKQVRVYLAEPETYDDAQSIADHLRNRRPVVVNLHKAPHEVAKRVIDFISGCTYALGGTLQKLGHNIFLCAPENIDIQGSISDLMENSAATEQPFRNQR</sequence>
<reference evidence="6 7" key="1">
    <citation type="journal article" date="2013" name="Int. J. Syst. Evol. Microbiol.">
        <title>Tumebacillus flagellatus sp. nov., an alpha-amylase/pullulanase-producing bacterium isolated from cassava wastewater.</title>
        <authorList>
            <person name="Wang Q."/>
            <person name="Xie N."/>
            <person name="Qin Y."/>
            <person name="Shen N."/>
            <person name="Zhu J."/>
            <person name="Mi H."/>
            <person name="Huang R."/>
        </authorList>
    </citation>
    <scope>NUCLEOTIDE SEQUENCE [LARGE SCALE GENOMIC DNA]</scope>
    <source>
        <strain evidence="6 7">GST4</strain>
    </source>
</reference>
<comment type="similarity">
    <text evidence="5">Belongs to the SepF family.</text>
</comment>
<evidence type="ECO:0000256" key="4">
    <source>
        <dbReference type="ARBA" id="ARBA00044936"/>
    </source>
</evidence>
<keyword evidence="5" id="KW-0963">Cytoplasm</keyword>
<evidence type="ECO:0000256" key="2">
    <source>
        <dbReference type="ARBA" id="ARBA00023210"/>
    </source>
</evidence>
<dbReference type="GO" id="GO:0043093">
    <property type="term" value="P:FtsZ-dependent cytokinesis"/>
    <property type="evidence" value="ECO:0007669"/>
    <property type="project" value="UniProtKB-UniRule"/>
</dbReference>
<dbReference type="PANTHER" id="PTHR35798:SF1">
    <property type="entry name" value="CELL DIVISION PROTEIN SEPF"/>
    <property type="match status" value="1"/>
</dbReference>
<dbReference type="RefSeq" id="WP_052036713.1">
    <property type="nucleotide sequence ID" value="NZ_JMIR01000055.1"/>
</dbReference>
<dbReference type="HAMAP" id="MF_01197">
    <property type="entry name" value="SepF"/>
    <property type="match status" value="1"/>
</dbReference>
<evidence type="ECO:0000313" key="7">
    <source>
        <dbReference type="Proteomes" id="UP000027931"/>
    </source>
</evidence>
<dbReference type="Gene3D" id="3.30.110.150">
    <property type="entry name" value="SepF-like protein"/>
    <property type="match status" value="1"/>
</dbReference>
<dbReference type="AlphaFoldDB" id="A0A074M4K5"/>
<proteinExistence type="inferred from homology"/>
<comment type="function">
    <text evidence="4 5">Cell division protein that is part of the divisome complex and is recruited early to the Z-ring. Probably stimulates Z-ring formation, perhaps through the cross-linking of FtsZ protofilaments. Its function overlaps with FtsA.</text>
</comment>
<dbReference type="OrthoDB" id="9815206at2"/>
<dbReference type="EMBL" id="JMIR01000055">
    <property type="protein sequence ID" value="KEO80932.1"/>
    <property type="molecule type" value="Genomic_DNA"/>
</dbReference>
<keyword evidence="7" id="KW-1185">Reference proteome</keyword>
<evidence type="ECO:0000256" key="1">
    <source>
        <dbReference type="ARBA" id="ARBA00022618"/>
    </source>
</evidence>
<dbReference type="eggNOG" id="COG1799">
    <property type="taxonomic scope" value="Bacteria"/>
</dbReference>
<dbReference type="InterPro" id="IPR007561">
    <property type="entry name" value="Cell_div_SepF/SepF-rel"/>
</dbReference>
<gene>
    <name evidence="5" type="primary">sepF</name>
    <name evidence="6" type="ORF">EL26_23570</name>
</gene>
<keyword evidence="1 5" id="KW-0132">Cell division</keyword>
<evidence type="ECO:0000256" key="5">
    <source>
        <dbReference type="HAMAP-Rule" id="MF_01197"/>
    </source>
</evidence>
<comment type="subcellular location">
    <subcellularLocation>
        <location evidence="5">Cytoplasm</location>
    </subcellularLocation>
    <text evidence="5">Localizes to the division site, in a FtsZ-dependent manner.</text>
</comment>
<dbReference type="STRING" id="1157490.EL26_23570"/>
<dbReference type="PANTHER" id="PTHR35798">
    <property type="entry name" value="CELL DIVISION PROTEIN SEPF"/>
    <property type="match status" value="1"/>
</dbReference>
<dbReference type="GO" id="GO:0005737">
    <property type="term" value="C:cytoplasm"/>
    <property type="evidence" value="ECO:0007669"/>
    <property type="project" value="UniProtKB-SubCell"/>
</dbReference>
<dbReference type="Proteomes" id="UP000027931">
    <property type="component" value="Unassembled WGS sequence"/>
</dbReference>